<evidence type="ECO:0000313" key="3">
    <source>
        <dbReference type="Proteomes" id="UP001391051"/>
    </source>
</evidence>
<evidence type="ECO:0000256" key="1">
    <source>
        <dbReference type="SAM" id="MobiDB-lite"/>
    </source>
</evidence>
<feature type="region of interest" description="Disordered" evidence="1">
    <location>
        <begin position="37"/>
        <end position="127"/>
    </location>
</feature>
<evidence type="ECO:0000313" key="2">
    <source>
        <dbReference type="EMBL" id="KAK7949328.1"/>
    </source>
</evidence>
<feature type="compositionally biased region" description="Basic and acidic residues" evidence="1">
    <location>
        <begin position="1"/>
        <end position="11"/>
    </location>
</feature>
<name>A0ABR1Q9Z8_9PEZI</name>
<comment type="caution">
    <text evidence="2">The sequence shown here is derived from an EMBL/GenBank/DDBJ whole genome shotgun (WGS) entry which is preliminary data.</text>
</comment>
<feature type="compositionally biased region" description="Basic and acidic residues" evidence="1">
    <location>
        <begin position="62"/>
        <end position="79"/>
    </location>
</feature>
<feature type="compositionally biased region" description="Basic and acidic residues" evidence="1">
    <location>
        <begin position="89"/>
        <end position="100"/>
    </location>
</feature>
<dbReference type="RefSeq" id="XP_066698834.1">
    <property type="nucleotide sequence ID" value="XM_066846436.1"/>
</dbReference>
<protein>
    <submittedName>
        <fullName evidence="2">Uncharacterized protein</fullName>
    </submittedName>
</protein>
<keyword evidence="3" id="KW-1185">Reference proteome</keyword>
<proteinExistence type="predicted"/>
<sequence length="127" mass="14056">MSKTPHQDRPQEQQGHSAMFEALATTGFQYDDICGLLPNQQCVPPYDEHTDGSSGSATVATGRDDETSVDKKSKDKRSEDTDDVSYSERNVEGDNDESRPAKKPWWGVTLKWTGSGSRPVMYSSVPQ</sequence>
<dbReference type="Proteomes" id="UP001391051">
    <property type="component" value="Unassembled WGS sequence"/>
</dbReference>
<feature type="region of interest" description="Disordered" evidence="1">
    <location>
        <begin position="1"/>
        <end position="20"/>
    </location>
</feature>
<dbReference type="GeneID" id="92079498"/>
<gene>
    <name evidence="2" type="ORF">PG986_010214</name>
</gene>
<accession>A0ABR1Q9Z8</accession>
<reference evidence="2 3" key="1">
    <citation type="submission" date="2023-01" db="EMBL/GenBank/DDBJ databases">
        <title>Analysis of 21 Apiospora genomes using comparative genomics revels a genus with tremendous synthesis potential of carbohydrate active enzymes and secondary metabolites.</title>
        <authorList>
            <person name="Sorensen T."/>
        </authorList>
    </citation>
    <scope>NUCLEOTIDE SEQUENCE [LARGE SCALE GENOMIC DNA]</scope>
    <source>
        <strain evidence="2 3">CBS 24483</strain>
    </source>
</reference>
<dbReference type="EMBL" id="JAQQWE010000006">
    <property type="protein sequence ID" value="KAK7949328.1"/>
    <property type="molecule type" value="Genomic_DNA"/>
</dbReference>
<organism evidence="2 3">
    <name type="scientific">Apiospora aurea</name>
    <dbReference type="NCBI Taxonomy" id="335848"/>
    <lineage>
        <taxon>Eukaryota</taxon>
        <taxon>Fungi</taxon>
        <taxon>Dikarya</taxon>
        <taxon>Ascomycota</taxon>
        <taxon>Pezizomycotina</taxon>
        <taxon>Sordariomycetes</taxon>
        <taxon>Xylariomycetidae</taxon>
        <taxon>Amphisphaeriales</taxon>
        <taxon>Apiosporaceae</taxon>
        <taxon>Apiospora</taxon>
    </lineage>
</organism>